<evidence type="ECO:0000256" key="1">
    <source>
        <dbReference type="ARBA" id="ARBA00004651"/>
    </source>
</evidence>
<reference evidence="9 10" key="1">
    <citation type="submission" date="2022-09" db="EMBL/GenBank/DDBJ databases">
        <authorList>
            <person name="Han X.L."/>
            <person name="Wang Q."/>
            <person name="Lu T."/>
        </authorList>
    </citation>
    <scope>NUCLEOTIDE SEQUENCE [LARGE SCALE GENOMIC DNA]</scope>
    <source>
        <strain evidence="9 10">WQ 127069</strain>
    </source>
</reference>
<dbReference type="Gene3D" id="1.20.1250.20">
    <property type="entry name" value="MFS general substrate transporter like domains"/>
    <property type="match status" value="2"/>
</dbReference>
<feature type="transmembrane region" description="Helical" evidence="7">
    <location>
        <begin position="166"/>
        <end position="185"/>
    </location>
</feature>
<dbReference type="SUPFAM" id="SSF103473">
    <property type="entry name" value="MFS general substrate transporter"/>
    <property type="match status" value="2"/>
</dbReference>
<dbReference type="PROSITE" id="PS50850">
    <property type="entry name" value="MFS"/>
    <property type="match status" value="1"/>
</dbReference>
<accession>A0ABT2UJC4</accession>
<evidence type="ECO:0000256" key="5">
    <source>
        <dbReference type="ARBA" id="ARBA00022989"/>
    </source>
</evidence>
<feature type="domain" description="Major facilitator superfamily (MFS) profile" evidence="8">
    <location>
        <begin position="7"/>
        <end position="396"/>
    </location>
</feature>
<dbReference type="InterPro" id="IPR001958">
    <property type="entry name" value="Tet-R_TetA/multi-R_MdtG-like"/>
</dbReference>
<comment type="caution">
    <text evidence="9">The sequence shown here is derived from an EMBL/GenBank/DDBJ whole genome shotgun (WGS) entry which is preliminary data.</text>
</comment>
<evidence type="ECO:0000256" key="4">
    <source>
        <dbReference type="ARBA" id="ARBA00022692"/>
    </source>
</evidence>
<evidence type="ECO:0000256" key="3">
    <source>
        <dbReference type="ARBA" id="ARBA00022475"/>
    </source>
</evidence>
<dbReference type="InterPro" id="IPR020846">
    <property type="entry name" value="MFS_dom"/>
</dbReference>
<comment type="subcellular location">
    <subcellularLocation>
        <location evidence="1">Cell membrane</location>
        <topology evidence="1">Multi-pass membrane protein</topology>
    </subcellularLocation>
</comment>
<keyword evidence="4 7" id="KW-0812">Transmembrane</keyword>
<dbReference type="EMBL" id="JAOQIO010000084">
    <property type="protein sequence ID" value="MCU6794747.1"/>
    <property type="molecule type" value="Genomic_DNA"/>
</dbReference>
<feature type="transmembrane region" description="Helical" evidence="7">
    <location>
        <begin position="370"/>
        <end position="388"/>
    </location>
</feature>
<keyword evidence="5 7" id="KW-1133">Transmembrane helix</keyword>
<feature type="transmembrane region" description="Helical" evidence="7">
    <location>
        <begin position="44"/>
        <end position="66"/>
    </location>
</feature>
<dbReference type="InterPro" id="IPR011701">
    <property type="entry name" value="MFS"/>
</dbReference>
<dbReference type="PANTHER" id="PTHR43414">
    <property type="entry name" value="MULTIDRUG RESISTANCE PROTEIN MDTG"/>
    <property type="match status" value="1"/>
</dbReference>
<evidence type="ECO:0000313" key="9">
    <source>
        <dbReference type="EMBL" id="MCU6794747.1"/>
    </source>
</evidence>
<feature type="transmembrane region" description="Helical" evidence="7">
    <location>
        <begin position="7"/>
        <end position="32"/>
    </location>
</feature>
<evidence type="ECO:0000313" key="10">
    <source>
        <dbReference type="Proteomes" id="UP001652445"/>
    </source>
</evidence>
<protein>
    <submittedName>
        <fullName evidence="9">MFS transporter</fullName>
    </submittedName>
</protein>
<proteinExistence type="predicted"/>
<feature type="transmembrane region" description="Helical" evidence="7">
    <location>
        <begin position="217"/>
        <end position="240"/>
    </location>
</feature>
<dbReference type="Pfam" id="PF07690">
    <property type="entry name" value="MFS_1"/>
    <property type="match status" value="1"/>
</dbReference>
<keyword evidence="10" id="KW-1185">Reference proteome</keyword>
<keyword evidence="3" id="KW-1003">Cell membrane</keyword>
<evidence type="ECO:0000256" key="7">
    <source>
        <dbReference type="SAM" id="Phobius"/>
    </source>
</evidence>
<sequence length="415" mass="44995">MARWKVNLAVLCIGQFLVMSGMTMITPFLPLYIQEMGVTDPHHIALWSGFIFAGNFVTSFFFQPLWGRLSDRYGRKVMLLRSSFGMAVVMTLMGFAHDPTQLLLLRILNGVISGFMPAAVALISTNTPREKSGFAMGMLQSGGVAGSILGPFIGGLMAEWLGFRSIFYVTGALLFGASMVALFLVKEKFDLAEAKKKTNITIVEGFRVLMKVKQLPALYGVTFVIQFSMLAAMPLIPLFVQDLHGKGELLAFYAGLVGSVTGFSNMIASPLLGRWSDRIGSVKILAVCLIGAGLCYIPQALVTNIWQLFAARFMLGVFMGGMLPSVQTLIRSYTPNGMESRSYGFNSSALSLGNMMGPIIGGALSGWVSIRGIFIMSCIMLLGNALWVRRTLSDPQLPKQTIQKAGSASHSGDDT</sequence>
<feature type="transmembrane region" description="Helical" evidence="7">
    <location>
        <begin position="135"/>
        <end position="154"/>
    </location>
</feature>
<dbReference type="InterPro" id="IPR036259">
    <property type="entry name" value="MFS_trans_sf"/>
</dbReference>
<feature type="transmembrane region" description="Helical" evidence="7">
    <location>
        <begin position="252"/>
        <end position="272"/>
    </location>
</feature>
<dbReference type="PANTHER" id="PTHR43414:SF6">
    <property type="entry name" value="MULTIDRUG RESISTANCE PROTEIN MDTG"/>
    <property type="match status" value="1"/>
</dbReference>
<dbReference type="RefSeq" id="WP_076229164.1">
    <property type="nucleotide sequence ID" value="NZ_JAOQIO010000084.1"/>
</dbReference>
<gene>
    <name evidence="9" type="ORF">OB236_21785</name>
</gene>
<evidence type="ECO:0000256" key="6">
    <source>
        <dbReference type="ARBA" id="ARBA00023136"/>
    </source>
</evidence>
<evidence type="ECO:0000256" key="2">
    <source>
        <dbReference type="ARBA" id="ARBA00022448"/>
    </source>
</evidence>
<dbReference type="Proteomes" id="UP001652445">
    <property type="component" value="Unassembled WGS sequence"/>
</dbReference>
<name>A0ABT2UJC4_9BACL</name>
<keyword evidence="2" id="KW-0813">Transport</keyword>
<dbReference type="PRINTS" id="PR01035">
    <property type="entry name" value="TCRTETA"/>
</dbReference>
<feature type="transmembrane region" description="Helical" evidence="7">
    <location>
        <begin position="103"/>
        <end position="123"/>
    </location>
</feature>
<feature type="transmembrane region" description="Helical" evidence="7">
    <location>
        <begin position="78"/>
        <end position="97"/>
    </location>
</feature>
<organism evidence="9 10">
    <name type="scientific">Paenibacillus baimaensis</name>
    <dbReference type="NCBI Taxonomy" id="2982185"/>
    <lineage>
        <taxon>Bacteria</taxon>
        <taxon>Bacillati</taxon>
        <taxon>Bacillota</taxon>
        <taxon>Bacilli</taxon>
        <taxon>Bacillales</taxon>
        <taxon>Paenibacillaceae</taxon>
        <taxon>Paenibacillus</taxon>
    </lineage>
</organism>
<feature type="transmembrane region" description="Helical" evidence="7">
    <location>
        <begin position="342"/>
        <end position="364"/>
    </location>
</feature>
<evidence type="ECO:0000259" key="8">
    <source>
        <dbReference type="PROSITE" id="PS50850"/>
    </source>
</evidence>
<keyword evidence="6 7" id="KW-0472">Membrane</keyword>
<feature type="transmembrane region" description="Helical" evidence="7">
    <location>
        <begin position="284"/>
        <end position="302"/>
    </location>
</feature>
<feature type="transmembrane region" description="Helical" evidence="7">
    <location>
        <begin position="308"/>
        <end position="330"/>
    </location>
</feature>